<keyword evidence="4" id="KW-0805">Transcription regulation</keyword>
<evidence type="ECO:0000256" key="2">
    <source>
        <dbReference type="ARBA" id="ARBA00005733"/>
    </source>
</evidence>
<feature type="compositionally biased region" description="Basic and acidic residues" evidence="6">
    <location>
        <begin position="75"/>
        <end position="102"/>
    </location>
</feature>
<keyword evidence="7" id="KW-0371">Homeobox</keyword>
<dbReference type="GO" id="GO:0005634">
    <property type="term" value="C:nucleus"/>
    <property type="evidence" value="ECO:0007669"/>
    <property type="project" value="UniProtKB-SubCell"/>
</dbReference>
<dbReference type="PANTHER" id="PTHR46892">
    <property type="entry name" value="VISUAL SYSTEM HOMEOBOX 2"/>
    <property type="match status" value="1"/>
</dbReference>
<dbReference type="Proteomes" id="UP000616769">
    <property type="component" value="Unassembled WGS sequence"/>
</dbReference>
<dbReference type="EMBL" id="JXLN01012564">
    <property type="protein sequence ID" value="KPM08628.1"/>
    <property type="molecule type" value="Genomic_DNA"/>
</dbReference>
<dbReference type="GO" id="GO:1990837">
    <property type="term" value="F:sequence-specific double-stranded DNA binding"/>
    <property type="evidence" value="ECO:0007669"/>
    <property type="project" value="TreeGrafter"/>
</dbReference>
<evidence type="ECO:0000256" key="1">
    <source>
        <dbReference type="ARBA" id="ARBA00004123"/>
    </source>
</evidence>
<feature type="compositionally biased region" description="Acidic residues" evidence="6">
    <location>
        <begin position="59"/>
        <end position="74"/>
    </location>
</feature>
<organism evidence="7 8">
    <name type="scientific">Sarcoptes scabiei</name>
    <name type="common">Itch mite</name>
    <name type="synonym">Acarus scabiei</name>
    <dbReference type="NCBI Taxonomy" id="52283"/>
    <lineage>
        <taxon>Eukaryota</taxon>
        <taxon>Metazoa</taxon>
        <taxon>Ecdysozoa</taxon>
        <taxon>Arthropoda</taxon>
        <taxon>Chelicerata</taxon>
        <taxon>Arachnida</taxon>
        <taxon>Acari</taxon>
        <taxon>Acariformes</taxon>
        <taxon>Sarcoptiformes</taxon>
        <taxon>Astigmata</taxon>
        <taxon>Psoroptidia</taxon>
        <taxon>Sarcoptoidea</taxon>
        <taxon>Sarcoptidae</taxon>
        <taxon>Sarcoptinae</taxon>
        <taxon>Sarcoptes</taxon>
    </lineage>
</organism>
<dbReference type="OrthoDB" id="6159439at2759"/>
<accession>A0A132ACD6</accession>
<gene>
    <name evidence="7" type="ORF">QR98_0071500</name>
</gene>
<reference evidence="7 8" key="1">
    <citation type="journal article" date="2015" name="Parasit. Vectors">
        <title>Draft genome of the scabies mite.</title>
        <authorList>
            <person name="Rider S.D.Jr."/>
            <person name="Morgan M.S."/>
            <person name="Arlian L.G."/>
        </authorList>
    </citation>
    <scope>NUCLEOTIDE SEQUENCE [LARGE SCALE GENOMIC DNA]</scope>
    <source>
        <strain evidence="7">Arlian Lab</strain>
    </source>
</reference>
<comment type="subcellular location">
    <subcellularLocation>
        <location evidence="1">Nucleus</location>
    </subcellularLocation>
</comment>
<feature type="region of interest" description="Disordered" evidence="6">
    <location>
        <begin position="50"/>
        <end position="102"/>
    </location>
</feature>
<keyword evidence="7" id="KW-0238">DNA-binding</keyword>
<proteinExistence type="inferred from homology"/>
<name>A0A132ACD6_SARSC</name>
<dbReference type="AlphaFoldDB" id="A0A132ACD6"/>
<keyword evidence="3" id="KW-0217">Developmental protein</keyword>
<evidence type="ECO:0000313" key="7">
    <source>
        <dbReference type="EMBL" id="KPM08628.1"/>
    </source>
</evidence>
<dbReference type="InterPro" id="IPR023339">
    <property type="entry name" value="CVC"/>
</dbReference>
<dbReference type="InterPro" id="IPR052294">
    <property type="entry name" value="VSX_homeobox_regulators"/>
</dbReference>
<protein>
    <submittedName>
        <fullName evidence="7">Visual system homeobox 1-like protein</fullName>
    </submittedName>
</protein>
<dbReference type="PANTHER" id="PTHR46892:SF3">
    <property type="entry name" value="VISUAL SYSTEM HOMEOBOX 2"/>
    <property type="match status" value="1"/>
</dbReference>
<keyword evidence="5" id="KW-0804">Transcription</keyword>
<dbReference type="VEuPathDB" id="VectorBase:SSCA007253"/>
<evidence type="ECO:0000256" key="3">
    <source>
        <dbReference type="ARBA" id="ARBA00022473"/>
    </source>
</evidence>
<comment type="similarity">
    <text evidence="2">Belongs to the paired homeobox family.</text>
</comment>
<evidence type="ECO:0000256" key="6">
    <source>
        <dbReference type="SAM" id="MobiDB-lite"/>
    </source>
</evidence>
<evidence type="ECO:0000256" key="4">
    <source>
        <dbReference type="ARBA" id="ARBA00023015"/>
    </source>
</evidence>
<sequence length="219" mass="24621">MAEYGLYGAMVRHSLPLPESILKSSRDSEESNSCAPWLLGMHRKSLEAADKLKDYVPVSDEENEEDDSESEENFDAGKEQTKSINDTDKNQKDFENPNKNHIADDIDNAISEHFPHKTSIDLAKVDVEIETRKFSPPSNTKIRTNFNDLCHNAEETNNNGFVDDEVVEDVDELAVAVDDDNEETVVAACEEEYDNEEGYDNDVDENMGDLFVVKLIAAI</sequence>
<comment type="caution">
    <text evidence="7">The sequence shown here is derived from an EMBL/GenBank/DDBJ whole genome shotgun (WGS) entry which is preliminary data.</text>
</comment>
<evidence type="ECO:0000313" key="8">
    <source>
        <dbReference type="Proteomes" id="UP000616769"/>
    </source>
</evidence>
<dbReference type="PROSITE" id="PS51496">
    <property type="entry name" value="CVC"/>
    <property type="match status" value="1"/>
</dbReference>
<evidence type="ECO:0000256" key="5">
    <source>
        <dbReference type="ARBA" id="ARBA00023163"/>
    </source>
</evidence>
<dbReference type="GO" id="GO:0006357">
    <property type="term" value="P:regulation of transcription by RNA polymerase II"/>
    <property type="evidence" value="ECO:0007669"/>
    <property type="project" value="TreeGrafter"/>
</dbReference>